<proteinExistence type="predicted"/>
<evidence type="ECO:0000313" key="2">
    <source>
        <dbReference type="Proteomes" id="UP000749646"/>
    </source>
</evidence>
<reference evidence="1" key="1">
    <citation type="journal article" date="2020" name="Fungal Divers.">
        <title>Resolving the Mortierellaceae phylogeny through synthesis of multi-gene phylogenetics and phylogenomics.</title>
        <authorList>
            <person name="Vandepol N."/>
            <person name="Liber J."/>
            <person name="Desiro A."/>
            <person name="Na H."/>
            <person name="Kennedy M."/>
            <person name="Barry K."/>
            <person name="Grigoriev I.V."/>
            <person name="Miller A.N."/>
            <person name="O'Donnell K."/>
            <person name="Stajich J.E."/>
            <person name="Bonito G."/>
        </authorList>
    </citation>
    <scope>NUCLEOTIDE SEQUENCE</scope>
    <source>
        <strain evidence="1">MES-2147</strain>
    </source>
</reference>
<sequence>MSVSMLQYTAPANFQRELVSDLKPKASAPADVVFNEKTLEFLPDTAIPAKELCSIL</sequence>
<comment type="caution">
    <text evidence="1">The sequence shown here is derived from an EMBL/GenBank/DDBJ whole genome shotgun (WGS) entry which is preliminary data.</text>
</comment>
<protein>
    <submittedName>
        <fullName evidence="1">Uncharacterized protein</fullName>
    </submittedName>
</protein>
<evidence type="ECO:0000313" key="1">
    <source>
        <dbReference type="EMBL" id="KAF9963791.1"/>
    </source>
</evidence>
<dbReference type="Proteomes" id="UP000749646">
    <property type="component" value="Unassembled WGS sequence"/>
</dbReference>
<gene>
    <name evidence="1" type="ORF">BGZ65_011604</name>
</gene>
<name>A0A9P6J6J3_9FUNG</name>
<dbReference type="EMBL" id="JAAAHW010006259">
    <property type="protein sequence ID" value="KAF9963791.1"/>
    <property type="molecule type" value="Genomic_DNA"/>
</dbReference>
<organism evidence="1 2">
    <name type="scientific">Modicella reniformis</name>
    <dbReference type="NCBI Taxonomy" id="1440133"/>
    <lineage>
        <taxon>Eukaryota</taxon>
        <taxon>Fungi</taxon>
        <taxon>Fungi incertae sedis</taxon>
        <taxon>Mucoromycota</taxon>
        <taxon>Mortierellomycotina</taxon>
        <taxon>Mortierellomycetes</taxon>
        <taxon>Mortierellales</taxon>
        <taxon>Mortierellaceae</taxon>
        <taxon>Modicella</taxon>
    </lineage>
</organism>
<keyword evidence="2" id="KW-1185">Reference proteome</keyword>
<dbReference type="AlphaFoldDB" id="A0A9P6J6J3"/>
<accession>A0A9P6J6J3</accession>